<dbReference type="AlphaFoldDB" id="A0A6C0KRA1"/>
<dbReference type="EMBL" id="MN740968">
    <property type="protein sequence ID" value="QHU20482.1"/>
    <property type="molecule type" value="Genomic_DNA"/>
</dbReference>
<reference evidence="1" key="1">
    <citation type="journal article" date="2020" name="Nature">
        <title>Giant virus diversity and host interactions through global metagenomics.</title>
        <authorList>
            <person name="Schulz F."/>
            <person name="Roux S."/>
            <person name="Paez-Espino D."/>
            <person name="Jungbluth S."/>
            <person name="Walsh D.A."/>
            <person name="Denef V.J."/>
            <person name="McMahon K.D."/>
            <person name="Konstantinidis K.T."/>
            <person name="Eloe-Fadrosh E.A."/>
            <person name="Kyrpides N.C."/>
            <person name="Woyke T."/>
        </authorList>
    </citation>
    <scope>NUCLEOTIDE SEQUENCE</scope>
    <source>
        <strain evidence="1">GVMAG-S-3300013093-109</strain>
    </source>
</reference>
<proteinExistence type="predicted"/>
<evidence type="ECO:0000313" key="1">
    <source>
        <dbReference type="EMBL" id="QHU20482.1"/>
    </source>
</evidence>
<sequence length="153" mass="17764">MPSIFIWKATTPLPSSTILYYAGANWFLEEHATYSYSYQYENQIKLSNEVIAYQAIKMPHDWVGSEIFETITIGYQLIREDSNGILEQIGEWMRYRSKCDHVFERNALEAEYAAIHVNVSRTTMSTPSRQSHRKCNNTNENDICLIRFHGISG</sequence>
<protein>
    <submittedName>
        <fullName evidence="1">Uncharacterized protein</fullName>
    </submittedName>
</protein>
<organism evidence="1">
    <name type="scientific">viral metagenome</name>
    <dbReference type="NCBI Taxonomy" id="1070528"/>
    <lineage>
        <taxon>unclassified sequences</taxon>
        <taxon>metagenomes</taxon>
        <taxon>organismal metagenomes</taxon>
    </lineage>
</organism>
<name>A0A6C0KRA1_9ZZZZ</name>
<accession>A0A6C0KRA1</accession>